<proteinExistence type="predicted"/>
<evidence type="ECO:0000256" key="3">
    <source>
        <dbReference type="SAM" id="Coils"/>
    </source>
</evidence>
<gene>
    <name evidence="7" type="ORF">D5086_0000172320</name>
</gene>
<evidence type="ECO:0000313" key="7">
    <source>
        <dbReference type="EMBL" id="TKS01521.1"/>
    </source>
</evidence>
<accession>A0A4U5PWT0</accession>
<dbReference type="STRING" id="43335.A0A4U5PWT0"/>
<evidence type="ECO:0000259" key="6">
    <source>
        <dbReference type="Pfam" id="PF03470"/>
    </source>
</evidence>
<reference evidence="7" key="1">
    <citation type="submission" date="2018-10" db="EMBL/GenBank/DDBJ databases">
        <title>Population genomic analysis revealed the cold adaptation of white poplar.</title>
        <authorList>
            <person name="Liu Y.-J."/>
        </authorList>
    </citation>
    <scope>NUCLEOTIDE SEQUENCE [LARGE SCALE GENOMIC DNA]</scope>
    <source>
        <strain evidence="7">PAL-ZL1</strain>
    </source>
</reference>
<feature type="domain" description="Zinc finger-XS" evidence="6">
    <location>
        <begin position="41"/>
        <end position="81"/>
    </location>
</feature>
<dbReference type="PANTHER" id="PTHR21596">
    <property type="entry name" value="RIBONUCLEASE P SUBUNIT P38"/>
    <property type="match status" value="1"/>
</dbReference>
<dbReference type="Gene3D" id="3.30.70.2890">
    <property type="entry name" value="XS domain"/>
    <property type="match status" value="1"/>
</dbReference>
<name>A0A4U5PWT0_POPAL</name>
<feature type="domain" description="XS" evidence="4">
    <location>
        <begin position="112"/>
        <end position="223"/>
    </location>
</feature>
<comment type="caution">
    <text evidence="7">The sequence shown here is derived from an EMBL/GenBank/DDBJ whole genome shotgun (WGS) entry which is preliminary data.</text>
</comment>
<sequence length="573" mass="67412">MSYKSEERDISESKFQEEYELRKYEYLKMETIRVSNSVYRCPYCIGKRYYQPKELPQHASNLDRGSQRRTRGEQAQHRALERYVRRYLCVEDSSEHSTTTESPAVCDRDKERLFVWPWMGVVANIPTQVKDGRCVGESGSKLRHELATKGFDPVTVHPLWSCFGHSGLAVVEFKKDWDGFNNAIMFEKDFDLNHCGKKDYVTILERDRGQRLYGWIARDDDYKANGLLGEHLRKNGDLKTVCGKEAEDQRKDAKLLCNLTSTLKEKYDHLREMEIRYEETTQSLIKVMDQKESMVKSYNEEIRKMQQIAHDHFAKITSEHGKATQQLLAKREELVQCEKKLQQREVQIENERSKLLLEKKMNALQVTKHMGEDEDLDIRAKMDTVRQELKEKEEELRGLEELNQALIVQEHKINDELQEALKELINYLGKWNTRAFIGVKRMGDLDSKPFHETTMRKFLGREAEQKALESCSPWKDQLRDLSWHPFQVIIDKEGKNDEIIDEDDENLRILKSKHGDEVFNAVTTALKEMNEYNPSGSYIVPELWNFKEKRKATLSEGVMQILRHWKQCKKKKT</sequence>
<dbReference type="InterPro" id="IPR005380">
    <property type="entry name" value="XS_domain"/>
</dbReference>
<organism evidence="7">
    <name type="scientific">Populus alba</name>
    <name type="common">White poplar</name>
    <dbReference type="NCBI Taxonomy" id="43335"/>
    <lineage>
        <taxon>Eukaryota</taxon>
        <taxon>Viridiplantae</taxon>
        <taxon>Streptophyta</taxon>
        <taxon>Embryophyta</taxon>
        <taxon>Tracheophyta</taxon>
        <taxon>Spermatophyta</taxon>
        <taxon>Magnoliopsida</taxon>
        <taxon>eudicotyledons</taxon>
        <taxon>Gunneridae</taxon>
        <taxon>Pentapetalae</taxon>
        <taxon>rosids</taxon>
        <taxon>fabids</taxon>
        <taxon>Malpighiales</taxon>
        <taxon>Salicaceae</taxon>
        <taxon>Saliceae</taxon>
        <taxon>Populus</taxon>
    </lineage>
</organism>
<evidence type="ECO:0008006" key="8">
    <source>
        <dbReference type="Google" id="ProtNLM"/>
    </source>
</evidence>
<protein>
    <recommendedName>
        <fullName evidence="8">Factor of DNA methylation 4-like</fullName>
    </recommendedName>
</protein>
<keyword evidence="2" id="KW-0943">RNA-mediated gene silencing</keyword>
<evidence type="ECO:0000256" key="1">
    <source>
        <dbReference type="ARBA" id="ARBA00023054"/>
    </source>
</evidence>
<dbReference type="PANTHER" id="PTHR21596:SF23">
    <property type="entry name" value="FACTOR OF DNA METHYLATION 4"/>
    <property type="match status" value="1"/>
</dbReference>
<evidence type="ECO:0000259" key="4">
    <source>
        <dbReference type="Pfam" id="PF03468"/>
    </source>
</evidence>
<feature type="coiled-coil region" evidence="3">
    <location>
        <begin position="382"/>
        <end position="419"/>
    </location>
</feature>
<evidence type="ECO:0000256" key="2">
    <source>
        <dbReference type="ARBA" id="ARBA00023158"/>
    </source>
</evidence>
<evidence type="ECO:0000259" key="5">
    <source>
        <dbReference type="Pfam" id="PF03469"/>
    </source>
</evidence>
<keyword evidence="1 3" id="KW-0175">Coiled coil</keyword>
<dbReference type="EMBL" id="RCHU01000567">
    <property type="protein sequence ID" value="TKS01521.1"/>
    <property type="molecule type" value="Genomic_DNA"/>
</dbReference>
<dbReference type="InterPro" id="IPR045177">
    <property type="entry name" value="FDM1-5/IDN2"/>
</dbReference>
<dbReference type="InterPro" id="IPR005381">
    <property type="entry name" value="Znf-XS_domain"/>
</dbReference>
<dbReference type="InterPro" id="IPR005379">
    <property type="entry name" value="FDM1-5/IDN2_XH"/>
</dbReference>
<dbReference type="CDD" id="cd12266">
    <property type="entry name" value="RRM_like_XS"/>
    <property type="match status" value="1"/>
</dbReference>
<dbReference type="AlphaFoldDB" id="A0A4U5PWT0"/>
<dbReference type="Pfam" id="PF03470">
    <property type="entry name" value="zf-XS"/>
    <property type="match status" value="1"/>
</dbReference>
<dbReference type="Pfam" id="PF03468">
    <property type="entry name" value="XS"/>
    <property type="match status" value="1"/>
</dbReference>
<feature type="domain" description="Factor of DNA methylation 1-5/IDN2" evidence="5">
    <location>
        <begin position="440"/>
        <end position="571"/>
    </location>
</feature>
<dbReference type="GO" id="GO:0080188">
    <property type="term" value="P:gene silencing by siRNA-directed DNA methylation"/>
    <property type="evidence" value="ECO:0007669"/>
    <property type="project" value="InterPro"/>
</dbReference>
<dbReference type="InterPro" id="IPR038588">
    <property type="entry name" value="XS_domain_sf"/>
</dbReference>
<dbReference type="Pfam" id="PF03469">
    <property type="entry name" value="XH"/>
    <property type="match status" value="1"/>
</dbReference>